<dbReference type="HOGENOM" id="CLU_2416598_0_0_1"/>
<reference evidence="1 3" key="1">
    <citation type="journal article" date="2011" name="Nature">
        <title>The Medicago genome provides insight into the evolution of rhizobial symbioses.</title>
        <authorList>
            <person name="Young N.D."/>
            <person name="Debelle F."/>
            <person name="Oldroyd G.E."/>
            <person name="Geurts R."/>
            <person name="Cannon S.B."/>
            <person name="Udvardi M.K."/>
            <person name="Benedito V.A."/>
            <person name="Mayer K.F."/>
            <person name="Gouzy J."/>
            <person name="Schoof H."/>
            <person name="Van de Peer Y."/>
            <person name="Proost S."/>
            <person name="Cook D.R."/>
            <person name="Meyers B.C."/>
            <person name="Spannagl M."/>
            <person name="Cheung F."/>
            <person name="De Mita S."/>
            <person name="Krishnakumar V."/>
            <person name="Gundlach H."/>
            <person name="Zhou S."/>
            <person name="Mudge J."/>
            <person name="Bharti A.K."/>
            <person name="Murray J.D."/>
            <person name="Naoumkina M.A."/>
            <person name="Rosen B."/>
            <person name="Silverstein K.A."/>
            <person name="Tang H."/>
            <person name="Rombauts S."/>
            <person name="Zhao P.X."/>
            <person name="Zhou P."/>
            <person name="Barbe V."/>
            <person name="Bardou P."/>
            <person name="Bechner M."/>
            <person name="Bellec A."/>
            <person name="Berger A."/>
            <person name="Berges H."/>
            <person name="Bidwell S."/>
            <person name="Bisseling T."/>
            <person name="Choisne N."/>
            <person name="Couloux A."/>
            <person name="Denny R."/>
            <person name="Deshpande S."/>
            <person name="Dai X."/>
            <person name="Doyle J.J."/>
            <person name="Dudez A.M."/>
            <person name="Farmer A.D."/>
            <person name="Fouteau S."/>
            <person name="Franken C."/>
            <person name="Gibelin C."/>
            <person name="Gish J."/>
            <person name="Goldstein S."/>
            <person name="Gonzalez A.J."/>
            <person name="Green P.J."/>
            <person name="Hallab A."/>
            <person name="Hartog M."/>
            <person name="Hua A."/>
            <person name="Humphray S.J."/>
            <person name="Jeong D.H."/>
            <person name="Jing Y."/>
            <person name="Jocker A."/>
            <person name="Kenton S.M."/>
            <person name="Kim D.J."/>
            <person name="Klee K."/>
            <person name="Lai H."/>
            <person name="Lang C."/>
            <person name="Lin S."/>
            <person name="Macmil S.L."/>
            <person name="Magdelenat G."/>
            <person name="Matthews L."/>
            <person name="McCorrison J."/>
            <person name="Monaghan E.L."/>
            <person name="Mun J.H."/>
            <person name="Najar F.Z."/>
            <person name="Nicholson C."/>
            <person name="Noirot C."/>
            <person name="O'Bleness M."/>
            <person name="Paule C.R."/>
            <person name="Poulain J."/>
            <person name="Prion F."/>
            <person name="Qin B."/>
            <person name="Qu C."/>
            <person name="Retzel E.F."/>
            <person name="Riddle C."/>
            <person name="Sallet E."/>
            <person name="Samain S."/>
            <person name="Samson N."/>
            <person name="Sanders I."/>
            <person name="Saurat O."/>
            <person name="Scarpelli C."/>
            <person name="Schiex T."/>
            <person name="Segurens B."/>
            <person name="Severin A.J."/>
            <person name="Sherrier D.J."/>
            <person name="Shi R."/>
            <person name="Sims S."/>
            <person name="Singer S.R."/>
            <person name="Sinharoy S."/>
            <person name="Sterck L."/>
            <person name="Viollet A."/>
            <person name="Wang B.B."/>
            <person name="Wang K."/>
            <person name="Wang M."/>
            <person name="Wang X."/>
            <person name="Warfsmann J."/>
            <person name="Weissenbach J."/>
            <person name="White D.D."/>
            <person name="White J.D."/>
            <person name="Wiley G.B."/>
            <person name="Wincker P."/>
            <person name="Xing Y."/>
            <person name="Yang L."/>
            <person name="Yao Z."/>
            <person name="Ying F."/>
            <person name="Zhai J."/>
            <person name="Zhou L."/>
            <person name="Zuber A."/>
            <person name="Denarie J."/>
            <person name="Dixon R.A."/>
            <person name="May G.D."/>
            <person name="Schwartz D.C."/>
            <person name="Rogers J."/>
            <person name="Quetier F."/>
            <person name="Town C.D."/>
            <person name="Roe B.A."/>
        </authorList>
    </citation>
    <scope>NUCLEOTIDE SEQUENCE [LARGE SCALE GENOMIC DNA]</scope>
    <source>
        <strain evidence="1">A17</strain>
        <strain evidence="2 3">cv. Jemalong A17</strain>
    </source>
</reference>
<evidence type="ECO:0000313" key="2">
    <source>
        <dbReference type="EnsemblPlants" id="KEH34428"/>
    </source>
</evidence>
<dbReference type="EMBL" id="CM001219">
    <property type="protein sequence ID" value="KEH34428.1"/>
    <property type="molecule type" value="Genomic_DNA"/>
</dbReference>
<dbReference type="Proteomes" id="UP000002051">
    <property type="component" value="Chromosome 3"/>
</dbReference>
<dbReference type="AlphaFoldDB" id="A0A072UZ95"/>
<evidence type="ECO:0000313" key="1">
    <source>
        <dbReference type="EMBL" id="KEH34428.1"/>
    </source>
</evidence>
<sequence length="92" mass="10659">MRALATCLCCCMVRKEFLGFSSEIDIKNCAYTDILTQVWVTRSFEHVLIIQGWFLKSGTVFSIANVYTSCDSERKQELWSRLCGWRFQCKSA</sequence>
<gene>
    <name evidence="1" type="ordered locus">MTR_3g466340</name>
</gene>
<dbReference type="EnsemblPlants" id="KEH34428">
    <property type="protein sequence ID" value="KEH34428"/>
    <property type="gene ID" value="MTR_3g466340"/>
</dbReference>
<reference evidence="1 3" key="2">
    <citation type="journal article" date="2014" name="BMC Genomics">
        <title>An improved genome release (version Mt4.0) for the model legume Medicago truncatula.</title>
        <authorList>
            <person name="Tang H."/>
            <person name="Krishnakumar V."/>
            <person name="Bidwell S."/>
            <person name="Rosen B."/>
            <person name="Chan A."/>
            <person name="Zhou S."/>
            <person name="Gentzbittel L."/>
            <person name="Childs K.L."/>
            <person name="Yandell M."/>
            <person name="Gundlach H."/>
            <person name="Mayer K.F."/>
            <person name="Schwartz D.C."/>
            <person name="Town C.D."/>
        </authorList>
    </citation>
    <scope>GENOME REANNOTATION</scope>
    <source>
        <strain evidence="1">A17</strain>
        <strain evidence="2 3">cv. Jemalong A17</strain>
    </source>
</reference>
<proteinExistence type="predicted"/>
<protein>
    <submittedName>
        <fullName evidence="1 2">Uncharacterized protein</fullName>
    </submittedName>
</protein>
<organism evidence="1 3">
    <name type="scientific">Medicago truncatula</name>
    <name type="common">Barrel medic</name>
    <name type="synonym">Medicago tribuloides</name>
    <dbReference type="NCBI Taxonomy" id="3880"/>
    <lineage>
        <taxon>Eukaryota</taxon>
        <taxon>Viridiplantae</taxon>
        <taxon>Streptophyta</taxon>
        <taxon>Embryophyta</taxon>
        <taxon>Tracheophyta</taxon>
        <taxon>Spermatophyta</taxon>
        <taxon>Magnoliopsida</taxon>
        <taxon>eudicotyledons</taxon>
        <taxon>Gunneridae</taxon>
        <taxon>Pentapetalae</taxon>
        <taxon>rosids</taxon>
        <taxon>fabids</taxon>
        <taxon>Fabales</taxon>
        <taxon>Fabaceae</taxon>
        <taxon>Papilionoideae</taxon>
        <taxon>50 kb inversion clade</taxon>
        <taxon>NPAAA clade</taxon>
        <taxon>Hologalegina</taxon>
        <taxon>IRL clade</taxon>
        <taxon>Trifolieae</taxon>
        <taxon>Medicago</taxon>
    </lineage>
</organism>
<keyword evidence="3" id="KW-1185">Reference proteome</keyword>
<name>A0A072UZ95_MEDTR</name>
<reference evidence="2" key="3">
    <citation type="submission" date="2015-04" db="UniProtKB">
        <authorList>
            <consortium name="EnsemblPlants"/>
        </authorList>
    </citation>
    <scope>IDENTIFICATION</scope>
    <source>
        <strain evidence="2">cv. Jemalong A17</strain>
    </source>
</reference>
<accession>A0A072UZ95</accession>
<evidence type="ECO:0000313" key="3">
    <source>
        <dbReference type="Proteomes" id="UP000002051"/>
    </source>
</evidence>